<evidence type="ECO:0000313" key="3">
    <source>
        <dbReference type="Proteomes" id="UP000076871"/>
    </source>
</evidence>
<dbReference type="InParanoid" id="A0A165FQ15"/>
<feature type="region of interest" description="Disordered" evidence="1">
    <location>
        <begin position="1"/>
        <end position="57"/>
    </location>
</feature>
<proteinExistence type="predicted"/>
<dbReference type="GeneID" id="63829259"/>
<dbReference type="EMBL" id="KV427612">
    <property type="protein sequence ID" value="KZT09302.1"/>
    <property type="molecule type" value="Genomic_DNA"/>
</dbReference>
<keyword evidence="3" id="KW-1185">Reference proteome</keyword>
<sequence>MSLADCWQPPTQSIESDKVRPADGADLTATANDGSHSLDIKADAHEGSEGGRIHTTDAPALQFLARRRRAVGGLPDSERGCRARLVTLPRRAPATSCGLIVLPLDRLAHLL</sequence>
<dbReference type="Proteomes" id="UP000076871">
    <property type="component" value="Unassembled WGS sequence"/>
</dbReference>
<name>A0A165FQ15_9APHY</name>
<reference evidence="2 3" key="1">
    <citation type="journal article" date="2016" name="Mol. Biol. Evol.">
        <title>Comparative Genomics of Early-Diverging Mushroom-Forming Fungi Provides Insights into the Origins of Lignocellulose Decay Capabilities.</title>
        <authorList>
            <person name="Nagy L.G."/>
            <person name="Riley R."/>
            <person name="Tritt A."/>
            <person name="Adam C."/>
            <person name="Daum C."/>
            <person name="Floudas D."/>
            <person name="Sun H."/>
            <person name="Yadav J.S."/>
            <person name="Pangilinan J."/>
            <person name="Larsson K.H."/>
            <person name="Matsuura K."/>
            <person name="Barry K."/>
            <person name="Labutti K."/>
            <person name="Kuo R."/>
            <person name="Ohm R.A."/>
            <person name="Bhattacharya S.S."/>
            <person name="Shirouzu T."/>
            <person name="Yoshinaga Y."/>
            <person name="Martin F.M."/>
            <person name="Grigoriev I.V."/>
            <person name="Hibbett D.S."/>
        </authorList>
    </citation>
    <scope>NUCLEOTIDE SEQUENCE [LARGE SCALE GENOMIC DNA]</scope>
    <source>
        <strain evidence="2 3">93-53</strain>
    </source>
</reference>
<evidence type="ECO:0000256" key="1">
    <source>
        <dbReference type="SAM" id="MobiDB-lite"/>
    </source>
</evidence>
<gene>
    <name evidence="2" type="ORF">LAESUDRAFT_756931</name>
</gene>
<dbReference type="RefSeq" id="XP_040767042.1">
    <property type="nucleotide sequence ID" value="XM_040912231.1"/>
</dbReference>
<protein>
    <submittedName>
        <fullName evidence="2">Uncharacterized protein</fullName>
    </submittedName>
</protein>
<accession>A0A165FQ15</accession>
<feature type="compositionally biased region" description="Basic and acidic residues" evidence="1">
    <location>
        <begin position="36"/>
        <end position="55"/>
    </location>
</feature>
<evidence type="ECO:0000313" key="2">
    <source>
        <dbReference type="EMBL" id="KZT09302.1"/>
    </source>
</evidence>
<dbReference type="AlphaFoldDB" id="A0A165FQ15"/>
<organism evidence="2 3">
    <name type="scientific">Laetiporus sulphureus 93-53</name>
    <dbReference type="NCBI Taxonomy" id="1314785"/>
    <lineage>
        <taxon>Eukaryota</taxon>
        <taxon>Fungi</taxon>
        <taxon>Dikarya</taxon>
        <taxon>Basidiomycota</taxon>
        <taxon>Agaricomycotina</taxon>
        <taxon>Agaricomycetes</taxon>
        <taxon>Polyporales</taxon>
        <taxon>Laetiporus</taxon>
    </lineage>
</organism>